<dbReference type="Gene3D" id="3.50.50.60">
    <property type="entry name" value="FAD/NAD(P)-binding domain"/>
    <property type="match status" value="1"/>
</dbReference>
<dbReference type="PANTHER" id="PTHR42685:SF22">
    <property type="entry name" value="CONDITIONED MEDIUM FACTOR RECEPTOR 1"/>
    <property type="match status" value="1"/>
</dbReference>
<dbReference type="InParanoid" id="A0A517SF16"/>
<dbReference type="KEGG" id="ccos:Pan44_27150"/>
<reference evidence="1 2" key="1">
    <citation type="submission" date="2019-02" db="EMBL/GenBank/DDBJ databases">
        <title>Deep-cultivation of Planctomycetes and their phenomic and genomic characterization uncovers novel biology.</title>
        <authorList>
            <person name="Wiegand S."/>
            <person name="Jogler M."/>
            <person name="Boedeker C."/>
            <person name="Pinto D."/>
            <person name="Vollmers J."/>
            <person name="Rivas-Marin E."/>
            <person name="Kohn T."/>
            <person name="Peeters S.H."/>
            <person name="Heuer A."/>
            <person name="Rast P."/>
            <person name="Oberbeckmann S."/>
            <person name="Bunk B."/>
            <person name="Jeske O."/>
            <person name="Meyerdierks A."/>
            <person name="Storesund J.E."/>
            <person name="Kallscheuer N."/>
            <person name="Luecker S."/>
            <person name="Lage O.M."/>
            <person name="Pohl T."/>
            <person name="Merkel B.J."/>
            <person name="Hornburger P."/>
            <person name="Mueller R.-W."/>
            <person name="Bruemmer F."/>
            <person name="Labrenz M."/>
            <person name="Spormann A.M."/>
            <person name="Op den Camp H."/>
            <person name="Overmann J."/>
            <person name="Amann R."/>
            <person name="Jetten M.S.M."/>
            <person name="Mascher T."/>
            <person name="Medema M.H."/>
            <person name="Devos D.P."/>
            <person name="Kaster A.-K."/>
            <person name="Ovreas L."/>
            <person name="Rohde M."/>
            <person name="Galperin M.Y."/>
            <person name="Jogler C."/>
        </authorList>
    </citation>
    <scope>NUCLEOTIDE SEQUENCE [LARGE SCALE GENOMIC DNA]</scope>
    <source>
        <strain evidence="1 2">Pan44</strain>
    </source>
</reference>
<keyword evidence="2" id="KW-1185">Reference proteome</keyword>
<organism evidence="1 2">
    <name type="scientific">Caulifigura coniformis</name>
    <dbReference type="NCBI Taxonomy" id="2527983"/>
    <lineage>
        <taxon>Bacteria</taxon>
        <taxon>Pseudomonadati</taxon>
        <taxon>Planctomycetota</taxon>
        <taxon>Planctomycetia</taxon>
        <taxon>Planctomycetales</taxon>
        <taxon>Planctomycetaceae</taxon>
        <taxon>Caulifigura</taxon>
    </lineage>
</organism>
<dbReference type="PANTHER" id="PTHR42685">
    <property type="entry name" value="GERANYLGERANYL DIPHOSPHATE REDUCTASE"/>
    <property type="match status" value="1"/>
</dbReference>
<dbReference type="RefSeq" id="WP_145030519.1">
    <property type="nucleotide sequence ID" value="NZ_CP036271.1"/>
</dbReference>
<gene>
    <name evidence="1" type="ORF">Pan44_27150</name>
</gene>
<dbReference type="Proteomes" id="UP000315700">
    <property type="component" value="Chromosome"/>
</dbReference>
<evidence type="ECO:0000313" key="2">
    <source>
        <dbReference type="Proteomes" id="UP000315700"/>
    </source>
</evidence>
<dbReference type="PRINTS" id="PR00420">
    <property type="entry name" value="RNGMNOXGNASE"/>
</dbReference>
<accession>A0A517SF16</accession>
<sequence>MADFECAVIGAGLAGLSVALKLGRQGRRVLLVDRKASLSDGIHTTGIFVRRTLEDFDLPGDCLGPVIRHVSVYSPSLARFDLESPFAEFRVGRMGRLYTELLGQCRTAGVTTALDSSLESIVSHDGTSSLVLQTGLRRWKSDARLIVGADGAGSRVAEHLDLSRNSEWILGLEDVYRDTIATGPPRIHCLLDPELAPGYIAWAVHDGEELHLGVGGYAAQFKPAEALKRWTQVARTRLRLPQGERVERRGGRIPVGGVLPRIASQFGLLVGDAAGAVSPLTAGGLDPCLRLSEFAAEVLGATLQTGDTSLLEAYSGEAFRRKFRARLWLRAALRTVRSRRAINAAFWCLRTPIGRRLAGRIFFHPASFPDAPNLQPPLGRWSPHQA</sequence>
<proteinExistence type="predicted"/>
<evidence type="ECO:0000313" key="1">
    <source>
        <dbReference type="EMBL" id="QDT54680.1"/>
    </source>
</evidence>
<dbReference type="EC" id="1.-.-.-" evidence="1"/>
<name>A0A517SF16_9PLAN</name>
<dbReference type="Pfam" id="PF05834">
    <property type="entry name" value="Lycopene_cycl"/>
    <property type="match status" value="1"/>
</dbReference>
<dbReference type="EMBL" id="CP036271">
    <property type="protein sequence ID" value="QDT54680.1"/>
    <property type="molecule type" value="Genomic_DNA"/>
</dbReference>
<dbReference type="GO" id="GO:0016491">
    <property type="term" value="F:oxidoreductase activity"/>
    <property type="evidence" value="ECO:0007669"/>
    <property type="project" value="UniProtKB-KW"/>
</dbReference>
<keyword evidence="1" id="KW-0560">Oxidoreductase</keyword>
<dbReference type="AlphaFoldDB" id="A0A517SF16"/>
<dbReference type="InterPro" id="IPR036188">
    <property type="entry name" value="FAD/NAD-bd_sf"/>
</dbReference>
<dbReference type="SUPFAM" id="SSF51905">
    <property type="entry name" value="FAD/NAD(P)-binding domain"/>
    <property type="match status" value="1"/>
</dbReference>
<protein>
    <submittedName>
        <fullName evidence="1">Oxidoreductase</fullName>
        <ecNumber evidence="1">1.-.-.-</ecNumber>
    </submittedName>
</protein>
<dbReference type="FunCoup" id="A0A517SF16">
    <property type="interactions" value="557"/>
</dbReference>
<dbReference type="InterPro" id="IPR050407">
    <property type="entry name" value="Geranylgeranyl_reductase"/>
</dbReference>
<dbReference type="OrthoDB" id="9806565at2"/>